<feature type="domain" description="SnoaL-like" evidence="1">
    <location>
        <begin position="13"/>
        <end position="96"/>
    </location>
</feature>
<keyword evidence="3" id="KW-1185">Reference proteome</keyword>
<protein>
    <recommendedName>
        <fullName evidence="1">SnoaL-like domain-containing protein</fullName>
    </recommendedName>
</protein>
<dbReference type="AlphaFoldDB" id="A0A9Q1BP68"/>
<evidence type="ECO:0000313" key="3">
    <source>
        <dbReference type="Proteomes" id="UP001152320"/>
    </source>
</evidence>
<comment type="caution">
    <text evidence="2">The sequence shown here is derived from an EMBL/GenBank/DDBJ whole genome shotgun (WGS) entry which is preliminary data.</text>
</comment>
<organism evidence="2 3">
    <name type="scientific">Holothuria leucospilota</name>
    <name type="common">Black long sea cucumber</name>
    <name type="synonym">Mertensiothuria leucospilota</name>
    <dbReference type="NCBI Taxonomy" id="206669"/>
    <lineage>
        <taxon>Eukaryota</taxon>
        <taxon>Metazoa</taxon>
        <taxon>Echinodermata</taxon>
        <taxon>Eleutherozoa</taxon>
        <taxon>Echinozoa</taxon>
        <taxon>Holothuroidea</taxon>
        <taxon>Aspidochirotacea</taxon>
        <taxon>Aspidochirotida</taxon>
        <taxon>Holothuriidae</taxon>
        <taxon>Holothuria</taxon>
    </lineage>
</organism>
<dbReference type="SUPFAM" id="SSF54427">
    <property type="entry name" value="NTF2-like"/>
    <property type="match status" value="1"/>
</dbReference>
<dbReference type="OrthoDB" id="5970825at2759"/>
<evidence type="ECO:0000259" key="1">
    <source>
        <dbReference type="Pfam" id="PF12680"/>
    </source>
</evidence>
<name>A0A9Q1BP68_HOLLE</name>
<evidence type="ECO:0000313" key="2">
    <source>
        <dbReference type="EMBL" id="KAJ8030080.1"/>
    </source>
</evidence>
<dbReference type="InterPro" id="IPR037401">
    <property type="entry name" value="SnoaL-like"/>
</dbReference>
<dbReference type="PANTHER" id="PTHR31664">
    <property type="entry name" value="PROTEIN CBG16427"/>
    <property type="match status" value="1"/>
</dbReference>
<sequence>MSSLKEEIEAADRKFMDRFGAGDFTGLSNLYTEDCKVMPTGSPTLNGRAATAKLFQSVYDAGSKKVKLVEEEVGSAGGDVIYSRGLYTFYLEDGKEADTGKVCCSLETCKWRTASLH</sequence>
<dbReference type="PANTHER" id="PTHR31664:SF8">
    <property type="entry name" value="DUF4440 DOMAIN-CONTAINING PROTEIN"/>
    <property type="match status" value="1"/>
</dbReference>
<proteinExistence type="predicted"/>
<gene>
    <name evidence="2" type="ORF">HOLleu_29658</name>
</gene>
<accession>A0A9Q1BP68</accession>
<dbReference type="Proteomes" id="UP001152320">
    <property type="component" value="Chromosome 14"/>
</dbReference>
<dbReference type="InterPro" id="IPR032710">
    <property type="entry name" value="NTF2-like_dom_sf"/>
</dbReference>
<dbReference type="Pfam" id="PF12680">
    <property type="entry name" value="SnoaL_2"/>
    <property type="match status" value="1"/>
</dbReference>
<reference evidence="2" key="1">
    <citation type="submission" date="2021-10" db="EMBL/GenBank/DDBJ databases">
        <title>Tropical sea cucumber genome reveals ecological adaptation and Cuvierian tubules defense mechanism.</title>
        <authorList>
            <person name="Chen T."/>
        </authorList>
    </citation>
    <scope>NUCLEOTIDE SEQUENCE</scope>
    <source>
        <strain evidence="2">Nanhai2018</strain>
        <tissue evidence="2">Muscle</tissue>
    </source>
</reference>
<dbReference type="EMBL" id="JAIZAY010000014">
    <property type="protein sequence ID" value="KAJ8030080.1"/>
    <property type="molecule type" value="Genomic_DNA"/>
</dbReference>
<dbReference type="Gene3D" id="3.10.450.50">
    <property type="match status" value="1"/>
</dbReference>